<dbReference type="Gene3D" id="1.20.5.4770">
    <property type="match status" value="1"/>
</dbReference>
<dbReference type="Pfam" id="PF01754">
    <property type="entry name" value="zf-A20"/>
    <property type="match status" value="1"/>
</dbReference>
<dbReference type="SUPFAM" id="SSF57716">
    <property type="entry name" value="Glucocorticoid receptor-like (DNA-binding domain)"/>
    <property type="match status" value="1"/>
</dbReference>
<dbReference type="SMART" id="SM00259">
    <property type="entry name" value="ZnF_A20"/>
    <property type="match status" value="1"/>
</dbReference>
<dbReference type="PANTHER" id="PTHR10634:SF124">
    <property type="entry name" value="ZINC FINGER A20 AND AN1 DOMAIN-CONTAINING STRESS-ASSOCIATED PROTEIN 8-RELATED"/>
    <property type="match status" value="1"/>
</dbReference>
<feature type="domain" description="A20-type" evidence="5">
    <location>
        <begin position="1"/>
        <end position="34"/>
    </location>
</feature>
<protein>
    <recommendedName>
        <fullName evidence="5">A20-type domain-containing protein</fullName>
    </recommendedName>
</protein>
<evidence type="ECO:0000256" key="1">
    <source>
        <dbReference type="ARBA" id="ARBA00003732"/>
    </source>
</evidence>
<keyword evidence="7" id="KW-1185">Reference proteome</keyword>
<gene>
    <name evidence="6" type="ORF">RJT34_26181</name>
</gene>
<organism evidence="6 7">
    <name type="scientific">Clitoria ternatea</name>
    <name type="common">Butterfly pea</name>
    <dbReference type="NCBI Taxonomy" id="43366"/>
    <lineage>
        <taxon>Eukaryota</taxon>
        <taxon>Viridiplantae</taxon>
        <taxon>Streptophyta</taxon>
        <taxon>Embryophyta</taxon>
        <taxon>Tracheophyta</taxon>
        <taxon>Spermatophyta</taxon>
        <taxon>Magnoliopsida</taxon>
        <taxon>eudicotyledons</taxon>
        <taxon>Gunneridae</taxon>
        <taxon>Pentapetalae</taxon>
        <taxon>rosids</taxon>
        <taxon>fabids</taxon>
        <taxon>Fabales</taxon>
        <taxon>Fabaceae</taxon>
        <taxon>Papilionoideae</taxon>
        <taxon>50 kb inversion clade</taxon>
        <taxon>NPAAA clade</taxon>
        <taxon>indigoferoid/millettioid clade</taxon>
        <taxon>Phaseoleae</taxon>
        <taxon>Clitoria</taxon>
    </lineage>
</organism>
<dbReference type="AlphaFoldDB" id="A0AAN9I8Z9"/>
<dbReference type="EMBL" id="JAYKXN010000007">
    <property type="protein sequence ID" value="KAK7270772.1"/>
    <property type="molecule type" value="Genomic_DNA"/>
</dbReference>
<evidence type="ECO:0000313" key="7">
    <source>
        <dbReference type="Proteomes" id="UP001359559"/>
    </source>
</evidence>
<evidence type="ECO:0000256" key="2">
    <source>
        <dbReference type="ARBA" id="ARBA00022723"/>
    </source>
</evidence>
<evidence type="ECO:0000256" key="4">
    <source>
        <dbReference type="ARBA" id="ARBA00022833"/>
    </source>
</evidence>
<name>A0AAN9I8Z9_CLITE</name>
<proteinExistence type="predicted"/>
<evidence type="ECO:0000313" key="6">
    <source>
        <dbReference type="EMBL" id="KAK7270772.1"/>
    </source>
</evidence>
<reference evidence="6 7" key="1">
    <citation type="submission" date="2024-01" db="EMBL/GenBank/DDBJ databases">
        <title>The genomes of 5 underutilized Papilionoideae crops provide insights into root nodulation and disease resistance.</title>
        <authorList>
            <person name="Yuan L."/>
        </authorList>
    </citation>
    <scope>NUCLEOTIDE SEQUENCE [LARGE SCALE GENOMIC DNA]</scope>
    <source>
        <strain evidence="6">LY-2023</strain>
        <tissue evidence="6">Leaf</tissue>
    </source>
</reference>
<keyword evidence="4" id="KW-0862">Zinc</keyword>
<comment type="caution">
    <text evidence="6">The sequence shown here is derived from an EMBL/GenBank/DDBJ whole genome shotgun (WGS) entry which is preliminary data.</text>
</comment>
<dbReference type="Proteomes" id="UP001359559">
    <property type="component" value="Unassembled WGS sequence"/>
</dbReference>
<sequence>MDPSLCANGCGFYGSAANKNLCSKCYNNYLKEKIMKSNGDALQGSAKRLNDEFSVLTDVCGVMDAVTLKDSATASTSKKIISLSTLIIDKISI</sequence>
<comment type="function">
    <text evidence="1">May be involved in environmental stress response.</text>
</comment>
<dbReference type="GO" id="GO:0003677">
    <property type="term" value="F:DNA binding"/>
    <property type="evidence" value="ECO:0007669"/>
    <property type="project" value="InterPro"/>
</dbReference>
<evidence type="ECO:0000259" key="5">
    <source>
        <dbReference type="PROSITE" id="PS51036"/>
    </source>
</evidence>
<dbReference type="GO" id="GO:0008270">
    <property type="term" value="F:zinc ion binding"/>
    <property type="evidence" value="ECO:0007669"/>
    <property type="project" value="UniProtKB-KW"/>
</dbReference>
<dbReference type="PANTHER" id="PTHR10634">
    <property type="entry name" value="AN1-TYPE ZINC FINGER PROTEIN"/>
    <property type="match status" value="1"/>
</dbReference>
<accession>A0AAN9I8Z9</accession>
<dbReference type="InterPro" id="IPR002653">
    <property type="entry name" value="Znf_A20"/>
</dbReference>
<evidence type="ECO:0000256" key="3">
    <source>
        <dbReference type="ARBA" id="ARBA00022771"/>
    </source>
</evidence>
<dbReference type="PROSITE" id="PS51036">
    <property type="entry name" value="ZF_A20"/>
    <property type="match status" value="1"/>
</dbReference>
<keyword evidence="2" id="KW-0479">Metal-binding</keyword>
<keyword evidence="3" id="KW-0863">Zinc-finger</keyword>
<dbReference type="InterPro" id="IPR050652">
    <property type="entry name" value="AN1_A20_ZnFinger"/>
</dbReference>